<evidence type="ECO:0000259" key="2">
    <source>
        <dbReference type="PROSITE" id="PS00028"/>
    </source>
</evidence>
<feature type="compositionally biased region" description="Basic and acidic residues" evidence="1">
    <location>
        <begin position="85"/>
        <end position="95"/>
    </location>
</feature>
<dbReference type="InterPro" id="IPR013087">
    <property type="entry name" value="Znf_C2H2_type"/>
</dbReference>
<dbReference type="GO" id="GO:0042273">
    <property type="term" value="P:ribosomal large subunit biogenesis"/>
    <property type="evidence" value="ECO:0007669"/>
    <property type="project" value="TreeGrafter"/>
</dbReference>
<dbReference type="PANTHER" id="PTHR13182:SF8">
    <property type="entry name" value="CYTOPLASMIC 60S SUBUNIT BIOGENESIS FACTOR ZNF622"/>
    <property type="match status" value="1"/>
</dbReference>
<accession>A0AAD2FSV3</accession>
<comment type="caution">
    <text evidence="3">The sequence shown here is derived from an EMBL/GenBank/DDBJ whole genome shotgun (WGS) entry which is preliminary data.</text>
</comment>
<evidence type="ECO:0000313" key="3">
    <source>
        <dbReference type="EMBL" id="CAJ1950738.1"/>
    </source>
</evidence>
<sequence>MNKNHGFFIPDSEHLTDLEGLLGYCHEKVKLGHFCLYCGRVFPTWQGCQNHMISTRHTKLRYEQGFWEELDPFYDFSREHKNFIGESNNDEKGDAVESNIPKNTAVVDDDDDDNEDWEDVSEHGDDDDDSARDYRGYEKEIARFGLDITPLGELVFPDGRIVGHRALHKYYKQSIRSTAASDAVVAAKTAAGERMYDGRVVNINSPLPPETNGGSGKGILVPMKGGPEAFSALSLYRYRAAVRKQRVDDDKGRRLKYRTTQNMNRMDKKANRLMNGVSVAHAAR</sequence>
<dbReference type="InterPro" id="IPR040025">
    <property type="entry name" value="Znf622/Rei1/Reh1"/>
</dbReference>
<dbReference type="PANTHER" id="PTHR13182">
    <property type="entry name" value="ZINC FINGER PROTEIN 622"/>
    <property type="match status" value="1"/>
</dbReference>
<name>A0AAD2FSV3_9STRA</name>
<dbReference type="PROSITE" id="PS00028">
    <property type="entry name" value="ZINC_FINGER_C2H2_1"/>
    <property type="match status" value="1"/>
</dbReference>
<dbReference type="EMBL" id="CAKOGP040001770">
    <property type="protein sequence ID" value="CAJ1950738.1"/>
    <property type="molecule type" value="Genomic_DNA"/>
</dbReference>
<feature type="compositionally biased region" description="Acidic residues" evidence="1">
    <location>
        <begin position="107"/>
        <end position="130"/>
    </location>
</feature>
<dbReference type="Proteomes" id="UP001295423">
    <property type="component" value="Unassembled WGS sequence"/>
</dbReference>
<evidence type="ECO:0000256" key="1">
    <source>
        <dbReference type="SAM" id="MobiDB-lite"/>
    </source>
</evidence>
<dbReference type="InterPro" id="IPR041661">
    <property type="entry name" value="ZN622/Rei1/Reh1_Znf-C2H2"/>
</dbReference>
<feature type="domain" description="C2H2-type" evidence="2">
    <location>
        <begin position="35"/>
        <end position="57"/>
    </location>
</feature>
<keyword evidence="4" id="KW-1185">Reference proteome</keyword>
<dbReference type="AlphaFoldDB" id="A0AAD2FSV3"/>
<reference evidence="3" key="1">
    <citation type="submission" date="2023-08" db="EMBL/GenBank/DDBJ databases">
        <authorList>
            <person name="Audoor S."/>
            <person name="Bilcke G."/>
        </authorList>
    </citation>
    <scope>NUCLEOTIDE SEQUENCE</scope>
</reference>
<dbReference type="GO" id="GO:0030687">
    <property type="term" value="C:preribosome, large subunit precursor"/>
    <property type="evidence" value="ECO:0007669"/>
    <property type="project" value="TreeGrafter"/>
</dbReference>
<proteinExistence type="predicted"/>
<dbReference type="Pfam" id="PF12756">
    <property type="entry name" value="zf-C2H2_2"/>
    <property type="match status" value="1"/>
</dbReference>
<gene>
    <name evidence="3" type="ORF">CYCCA115_LOCUS12732</name>
</gene>
<protein>
    <recommendedName>
        <fullName evidence="2">C2H2-type domain-containing protein</fullName>
    </recommendedName>
</protein>
<feature type="region of interest" description="Disordered" evidence="1">
    <location>
        <begin position="85"/>
        <end position="132"/>
    </location>
</feature>
<organism evidence="3 4">
    <name type="scientific">Cylindrotheca closterium</name>
    <dbReference type="NCBI Taxonomy" id="2856"/>
    <lineage>
        <taxon>Eukaryota</taxon>
        <taxon>Sar</taxon>
        <taxon>Stramenopiles</taxon>
        <taxon>Ochrophyta</taxon>
        <taxon>Bacillariophyta</taxon>
        <taxon>Bacillariophyceae</taxon>
        <taxon>Bacillariophycidae</taxon>
        <taxon>Bacillariales</taxon>
        <taxon>Bacillariaceae</taxon>
        <taxon>Cylindrotheca</taxon>
    </lineage>
</organism>
<evidence type="ECO:0000313" key="4">
    <source>
        <dbReference type="Proteomes" id="UP001295423"/>
    </source>
</evidence>